<reference evidence="3" key="2">
    <citation type="submission" date="2020-11" db="EMBL/GenBank/DDBJ databases">
        <authorList>
            <person name="McCartney M.A."/>
            <person name="Auch B."/>
            <person name="Kono T."/>
            <person name="Mallez S."/>
            <person name="Becker A."/>
            <person name="Gohl D.M."/>
            <person name="Silverstein K.A.T."/>
            <person name="Koren S."/>
            <person name="Bechman K.B."/>
            <person name="Herman A."/>
            <person name="Abrahante J.E."/>
            <person name="Garbe J."/>
        </authorList>
    </citation>
    <scope>NUCLEOTIDE SEQUENCE</scope>
    <source>
        <strain evidence="3">Duluth1</strain>
        <tissue evidence="3">Whole animal</tissue>
    </source>
</reference>
<keyword evidence="1" id="KW-0472">Membrane</keyword>
<evidence type="ECO:0000313" key="4">
    <source>
        <dbReference type="Proteomes" id="UP000828390"/>
    </source>
</evidence>
<keyword evidence="1" id="KW-1133">Transmembrane helix</keyword>
<dbReference type="AlphaFoldDB" id="A0A9D4RHA6"/>
<comment type="caution">
    <text evidence="3">The sequence shown here is derived from an EMBL/GenBank/DDBJ whole genome shotgun (WGS) entry which is preliminary data.</text>
</comment>
<feature type="transmembrane region" description="Helical" evidence="1">
    <location>
        <begin position="138"/>
        <end position="156"/>
    </location>
</feature>
<reference evidence="3" key="1">
    <citation type="journal article" date="2019" name="bioRxiv">
        <title>The Genome of the Zebra Mussel, Dreissena polymorpha: A Resource for Invasive Species Research.</title>
        <authorList>
            <person name="McCartney M.A."/>
            <person name="Auch B."/>
            <person name="Kono T."/>
            <person name="Mallez S."/>
            <person name="Zhang Y."/>
            <person name="Obille A."/>
            <person name="Becker A."/>
            <person name="Abrahante J.E."/>
            <person name="Garbe J."/>
            <person name="Badalamenti J.P."/>
            <person name="Herman A."/>
            <person name="Mangelson H."/>
            <person name="Liachko I."/>
            <person name="Sullivan S."/>
            <person name="Sone E.D."/>
            <person name="Koren S."/>
            <person name="Silverstein K.A.T."/>
            <person name="Beckman K.B."/>
            <person name="Gohl D.M."/>
        </authorList>
    </citation>
    <scope>NUCLEOTIDE SEQUENCE</scope>
    <source>
        <strain evidence="3">Duluth1</strain>
        <tissue evidence="3">Whole animal</tissue>
    </source>
</reference>
<dbReference type="Proteomes" id="UP000828390">
    <property type="component" value="Unassembled WGS sequence"/>
</dbReference>
<keyword evidence="2" id="KW-0732">Signal</keyword>
<feature type="signal peptide" evidence="2">
    <location>
        <begin position="1"/>
        <end position="22"/>
    </location>
</feature>
<keyword evidence="1" id="KW-0812">Transmembrane</keyword>
<feature type="chain" id="PRO_5039139109" evidence="2">
    <location>
        <begin position="23"/>
        <end position="157"/>
    </location>
</feature>
<dbReference type="EMBL" id="JAIWYP010000002">
    <property type="protein sequence ID" value="KAH3866295.1"/>
    <property type="molecule type" value="Genomic_DNA"/>
</dbReference>
<evidence type="ECO:0000256" key="2">
    <source>
        <dbReference type="SAM" id="SignalP"/>
    </source>
</evidence>
<sequence>MKNNMCLRLVVVLLRLGLVAKCIKLELMTENIVDGQEVEIRCSGVKTFDFYFTAKSSKNQNERVKIGSCSSFHDCGLAELIHDQTYNITPMDDGGTLKILKYGHDAEGTDTCKDVLNSTQEASMQVAPKSVNNIASDFNTGTYVIFFCLLIVPIFII</sequence>
<organism evidence="3 4">
    <name type="scientific">Dreissena polymorpha</name>
    <name type="common">Zebra mussel</name>
    <name type="synonym">Mytilus polymorpha</name>
    <dbReference type="NCBI Taxonomy" id="45954"/>
    <lineage>
        <taxon>Eukaryota</taxon>
        <taxon>Metazoa</taxon>
        <taxon>Spiralia</taxon>
        <taxon>Lophotrochozoa</taxon>
        <taxon>Mollusca</taxon>
        <taxon>Bivalvia</taxon>
        <taxon>Autobranchia</taxon>
        <taxon>Heteroconchia</taxon>
        <taxon>Euheterodonta</taxon>
        <taxon>Imparidentia</taxon>
        <taxon>Neoheterodontei</taxon>
        <taxon>Myida</taxon>
        <taxon>Dreissenoidea</taxon>
        <taxon>Dreissenidae</taxon>
        <taxon>Dreissena</taxon>
    </lineage>
</organism>
<evidence type="ECO:0000313" key="3">
    <source>
        <dbReference type="EMBL" id="KAH3866295.1"/>
    </source>
</evidence>
<evidence type="ECO:0000256" key="1">
    <source>
        <dbReference type="SAM" id="Phobius"/>
    </source>
</evidence>
<proteinExistence type="predicted"/>
<gene>
    <name evidence="3" type="ORF">DPMN_029355</name>
</gene>
<accession>A0A9D4RHA6</accession>
<protein>
    <submittedName>
        <fullName evidence="3">Uncharacterized protein</fullName>
    </submittedName>
</protein>
<keyword evidence="4" id="KW-1185">Reference proteome</keyword>
<name>A0A9D4RHA6_DREPO</name>